<name>A0A9N9LE45_9HELO</name>
<evidence type="ECO:0000313" key="2">
    <source>
        <dbReference type="Proteomes" id="UP000701801"/>
    </source>
</evidence>
<evidence type="ECO:0000313" key="1">
    <source>
        <dbReference type="EMBL" id="CAG8973670.1"/>
    </source>
</evidence>
<gene>
    <name evidence="1" type="ORF">HYALB_00002236</name>
</gene>
<dbReference type="EMBL" id="CAJVRM010000077">
    <property type="protein sequence ID" value="CAG8973670.1"/>
    <property type="molecule type" value="Genomic_DNA"/>
</dbReference>
<dbReference type="AlphaFoldDB" id="A0A9N9LE45"/>
<accession>A0A9N9LE45</accession>
<reference evidence="1" key="1">
    <citation type="submission" date="2021-07" db="EMBL/GenBank/DDBJ databases">
        <authorList>
            <person name="Durling M."/>
        </authorList>
    </citation>
    <scope>NUCLEOTIDE SEQUENCE</scope>
</reference>
<proteinExistence type="predicted"/>
<protein>
    <submittedName>
        <fullName evidence="1">Uncharacterized protein</fullName>
    </submittedName>
</protein>
<comment type="caution">
    <text evidence="1">The sequence shown here is derived from an EMBL/GenBank/DDBJ whole genome shotgun (WGS) entry which is preliminary data.</text>
</comment>
<sequence>MYVPSTTLSVNLTAITISSYEYDSYTYRRDFAASYQSIKYYVIYAEPLVLIPFTTLKSEYAVGTSYTSQAPAGSCTY</sequence>
<organism evidence="1 2">
    <name type="scientific">Hymenoscyphus albidus</name>
    <dbReference type="NCBI Taxonomy" id="595503"/>
    <lineage>
        <taxon>Eukaryota</taxon>
        <taxon>Fungi</taxon>
        <taxon>Dikarya</taxon>
        <taxon>Ascomycota</taxon>
        <taxon>Pezizomycotina</taxon>
        <taxon>Leotiomycetes</taxon>
        <taxon>Helotiales</taxon>
        <taxon>Helotiaceae</taxon>
        <taxon>Hymenoscyphus</taxon>
    </lineage>
</organism>
<dbReference type="Proteomes" id="UP000701801">
    <property type="component" value="Unassembled WGS sequence"/>
</dbReference>
<keyword evidence="2" id="KW-1185">Reference proteome</keyword>